<sequence>MVCVPEFAPCKYKIAYFRNEKQSKNTMSDAATPPKTQPRVPDSSEISKTKWKPSIINHSFAVNVFLDILNYSKLLKELALRSQWDVGYIYFPVEEWSNRPAEFRTIFKLERTLIPYLAIPGIRDLVGDFGVSEHFGHEVDGYLE</sequence>
<proteinExistence type="predicted"/>
<dbReference type="AlphaFoldDB" id="A0AAV9XGR1"/>
<evidence type="ECO:0000256" key="1">
    <source>
        <dbReference type="SAM" id="MobiDB-lite"/>
    </source>
</evidence>
<protein>
    <submittedName>
        <fullName evidence="2">Uncharacterized protein</fullName>
    </submittedName>
</protein>
<gene>
    <name evidence="2" type="ORF">TWF694_008949</name>
</gene>
<dbReference type="EMBL" id="JAVHJO010000005">
    <property type="protein sequence ID" value="KAK6540127.1"/>
    <property type="molecule type" value="Genomic_DNA"/>
</dbReference>
<dbReference type="Proteomes" id="UP001365542">
    <property type="component" value="Unassembled WGS sequence"/>
</dbReference>
<organism evidence="2 3">
    <name type="scientific">Orbilia ellipsospora</name>
    <dbReference type="NCBI Taxonomy" id="2528407"/>
    <lineage>
        <taxon>Eukaryota</taxon>
        <taxon>Fungi</taxon>
        <taxon>Dikarya</taxon>
        <taxon>Ascomycota</taxon>
        <taxon>Pezizomycotina</taxon>
        <taxon>Orbiliomycetes</taxon>
        <taxon>Orbiliales</taxon>
        <taxon>Orbiliaceae</taxon>
        <taxon>Orbilia</taxon>
    </lineage>
</organism>
<feature type="region of interest" description="Disordered" evidence="1">
    <location>
        <begin position="25"/>
        <end position="47"/>
    </location>
</feature>
<evidence type="ECO:0000313" key="3">
    <source>
        <dbReference type="Proteomes" id="UP001365542"/>
    </source>
</evidence>
<reference evidence="2 3" key="1">
    <citation type="submission" date="2019-10" db="EMBL/GenBank/DDBJ databases">
        <authorList>
            <person name="Palmer J.M."/>
        </authorList>
    </citation>
    <scope>NUCLEOTIDE SEQUENCE [LARGE SCALE GENOMIC DNA]</scope>
    <source>
        <strain evidence="2 3">TWF694</strain>
    </source>
</reference>
<name>A0AAV9XGR1_9PEZI</name>
<evidence type="ECO:0000313" key="2">
    <source>
        <dbReference type="EMBL" id="KAK6540127.1"/>
    </source>
</evidence>
<keyword evidence="3" id="KW-1185">Reference proteome</keyword>
<accession>A0AAV9XGR1</accession>
<comment type="caution">
    <text evidence="2">The sequence shown here is derived from an EMBL/GenBank/DDBJ whole genome shotgun (WGS) entry which is preliminary data.</text>
</comment>